<evidence type="ECO:0000259" key="2">
    <source>
        <dbReference type="Pfam" id="PF24840"/>
    </source>
</evidence>
<dbReference type="PANTHER" id="PTHR35393">
    <property type="entry name" value="CHROMOSOME 1, WHOLE GENOME SHOTGUN SEQUENCE"/>
    <property type="match status" value="1"/>
</dbReference>
<evidence type="ECO:0000313" key="3">
    <source>
        <dbReference type="EMBL" id="KAF7114593.1"/>
    </source>
</evidence>
<name>A0A8H6PJH2_9EURO</name>
<keyword evidence="5" id="KW-1185">Reference proteome</keyword>
<sequence length="209" mass="24292">MENPVSEIPTVIKLLIESPPSVQQATIEKYFTPSAAFVHPFCRVSSYDGSRWAIIKIFQWYKIMSPRIEHQSTAYDESHLTLYITLSQIFSIWVVPFHVSPVKLTTVINLTTHSGVQKPSINGDHTLYYIAKQEDLYQVSEWIKFVVPHVGHLFVLAFQSFATLFCMLGVVVFYPILWLEERRVIPYKMLRKGNIVYNIERKIPEIKKD</sequence>
<protein>
    <recommendedName>
        <fullName evidence="2">SigF-like NTF2-like domain-containing protein</fullName>
    </recommendedName>
</protein>
<evidence type="ECO:0000313" key="4">
    <source>
        <dbReference type="EMBL" id="KAF7155711.1"/>
    </source>
</evidence>
<dbReference type="AlphaFoldDB" id="A0A8H6PJH2"/>
<dbReference type="Proteomes" id="UP000662466">
    <property type="component" value="Unassembled WGS sequence"/>
</dbReference>
<evidence type="ECO:0000256" key="1">
    <source>
        <dbReference type="SAM" id="Phobius"/>
    </source>
</evidence>
<evidence type="ECO:0000313" key="6">
    <source>
        <dbReference type="Proteomes" id="UP000662466"/>
    </source>
</evidence>
<dbReference type="PANTHER" id="PTHR35393:SF1">
    <property type="entry name" value="SNOAL-LIKE DOMAIN-CONTAINING PROTEIN"/>
    <property type="match status" value="1"/>
</dbReference>
<reference evidence="4" key="1">
    <citation type="submission" date="2020-06" db="EMBL/GenBank/DDBJ databases">
        <title>Draft genome sequences of strains closely related to Aspergillus parafelis and Aspergillus hiratsukae.</title>
        <authorList>
            <person name="Dos Santos R.A.C."/>
            <person name="Rivero-Menendez O."/>
            <person name="Steenwyk J.L."/>
            <person name="Mead M.E."/>
            <person name="Goldman G.H."/>
            <person name="Alastruey-Izquierdo A."/>
            <person name="Rokas A."/>
        </authorList>
    </citation>
    <scope>NUCLEOTIDE SEQUENCE</scope>
    <source>
        <strain evidence="3">CNM-CM5793</strain>
        <strain evidence="4">CNM-CM6106</strain>
    </source>
</reference>
<dbReference type="EMBL" id="JACBAD010002123">
    <property type="protein sequence ID" value="KAF7114593.1"/>
    <property type="molecule type" value="Genomic_DNA"/>
</dbReference>
<dbReference type="EMBL" id="JACBAF010002318">
    <property type="protein sequence ID" value="KAF7155711.1"/>
    <property type="molecule type" value="Genomic_DNA"/>
</dbReference>
<proteinExistence type="predicted"/>
<accession>A0A8H6PJH2</accession>
<gene>
    <name evidence="3" type="ORF">CNMCM5793_009238</name>
    <name evidence="4" type="ORF">CNMCM6106_005993</name>
</gene>
<comment type="caution">
    <text evidence="4">The sequence shown here is derived from an EMBL/GenBank/DDBJ whole genome shotgun (WGS) entry which is preliminary data.</text>
</comment>
<feature type="domain" description="SigF-like NTF2-like" evidence="2">
    <location>
        <begin position="1"/>
        <end position="173"/>
    </location>
</feature>
<keyword evidence="1" id="KW-1133">Transmembrane helix</keyword>
<dbReference type="OrthoDB" id="2344312at2759"/>
<feature type="transmembrane region" description="Helical" evidence="1">
    <location>
        <begin position="153"/>
        <end position="179"/>
    </location>
</feature>
<organism evidence="4 6">
    <name type="scientific">Aspergillus hiratsukae</name>
    <dbReference type="NCBI Taxonomy" id="1194566"/>
    <lineage>
        <taxon>Eukaryota</taxon>
        <taxon>Fungi</taxon>
        <taxon>Dikarya</taxon>
        <taxon>Ascomycota</taxon>
        <taxon>Pezizomycotina</taxon>
        <taxon>Eurotiomycetes</taxon>
        <taxon>Eurotiomycetidae</taxon>
        <taxon>Eurotiales</taxon>
        <taxon>Aspergillaceae</taxon>
        <taxon>Aspergillus</taxon>
        <taxon>Aspergillus subgen. Fumigati</taxon>
    </lineage>
</organism>
<dbReference type="Pfam" id="PF24840">
    <property type="entry name" value="NTF2_SigF"/>
    <property type="match status" value="1"/>
</dbReference>
<dbReference type="Proteomes" id="UP000630445">
    <property type="component" value="Unassembled WGS sequence"/>
</dbReference>
<keyword evidence="1" id="KW-0472">Membrane</keyword>
<keyword evidence="1" id="KW-0812">Transmembrane</keyword>
<evidence type="ECO:0000313" key="5">
    <source>
        <dbReference type="Proteomes" id="UP000630445"/>
    </source>
</evidence>
<dbReference type="InterPro" id="IPR057514">
    <property type="entry name" value="NTF2_SigF"/>
</dbReference>